<name>A0A368T9I4_9ACTN</name>
<dbReference type="SUPFAM" id="SSF53756">
    <property type="entry name" value="UDP-Glycosyltransferase/glycogen phosphorylase"/>
    <property type="match status" value="1"/>
</dbReference>
<organism evidence="3 4">
    <name type="scientific">Marinitenerispora sediminis</name>
    <dbReference type="NCBI Taxonomy" id="1931232"/>
    <lineage>
        <taxon>Bacteria</taxon>
        <taxon>Bacillati</taxon>
        <taxon>Actinomycetota</taxon>
        <taxon>Actinomycetes</taxon>
        <taxon>Streptosporangiales</taxon>
        <taxon>Nocardiopsidaceae</taxon>
        <taxon>Marinitenerispora</taxon>
    </lineage>
</organism>
<evidence type="ECO:0000313" key="4">
    <source>
        <dbReference type="Proteomes" id="UP000253318"/>
    </source>
</evidence>
<dbReference type="PANTHER" id="PTHR48050">
    <property type="entry name" value="STEROL 3-BETA-GLUCOSYLTRANSFERASE"/>
    <property type="match status" value="1"/>
</dbReference>
<gene>
    <name evidence="3" type="ORF">DEF24_10435</name>
</gene>
<dbReference type="InterPro" id="IPR050426">
    <property type="entry name" value="Glycosyltransferase_28"/>
</dbReference>
<dbReference type="GO" id="GO:0017000">
    <property type="term" value="P:antibiotic biosynthetic process"/>
    <property type="evidence" value="ECO:0007669"/>
    <property type="project" value="UniProtKB-ARBA"/>
</dbReference>
<dbReference type="FunFam" id="3.40.50.2000:FF:000072">
    <property type="entry name" value="Glycosyl transferase"/>
    <property type="match status" value="1"/>
</dbReference>
<sequence>MRIVLTAQPAYSHLVPLVLPVAELARRAGHEVAVATGPAVAGHVERAGFPALVVPDALTAGEVMRDPSVMGAARPAPPGRATTGVTPEMFGRGFVEVMGGRFAHGLLDVLAGWKPELLLRESTEFGGYLAAERLGLAHGTLDIAPMAPLAHPLVLDQLNAARRRLGLAAVEDPWHPLRGFRAAVVPEEFYPPAARLAGARYYRAPAPAVDEPLDAAIAELPGDRPLVLASLGSNAPRMLGERPALLDAIITALAELPVTAVVALGADRDPAAWPGARAANVHLTSFVQQRALLPACDVFVTHGGFNGVRESLAAGTPMVVLPIFAEQPANADRVAELGAGLRLDIERAASGALRDAVERVRTDPRFRARAGRLQRAALALPPLDRIVEDAPALLG</sequence>
<accession>A0A368T9I4</accession>
<dbReference type="GO" id="GO:0008194">
    <property type="term" value="F:UDP-glycosyltransferase activity"/>
    <property type="evidence" value="ECO:0007669"/>
    <property type="project" value="InterPro"/>
</dbReference>
<dbReference type="Proteomes" id="UP000253318">
    <property type="component" value="Unassembled WGS sequence"/>
</dbReference>
<keyword evidence="1 2" id="KW-0808">Transferase</keyword>
<dbReference type="AlphaFoldDB" id="A0A368T9I4"/>
<dbReference type="InterPro" id="IPR035595">
    <property type="entry name" value="UDP_glycos_trans_CS"/>
</dbReference>
<protein>
    <submittedName>
        <fullName evidence="3">Glycosyl transferase</fullName>
    </submittedName>
</protein>
<dbReference type="PANTHER" id="PTHR48050:SF13">
    <property type="entry name" value="STEROL 3-BETA-GLUCOSYLTRANSFERASE UGT80A2"/>
    <property type="match status" value="1"/>
</dbReference>
<dbReference type="InterPro" id="IPR002213">
    <property type="entry name" value="UDP_glucos_trans"/>
</dbReference>
<comment type="caution">
    <text evidence="3">The sequence shown here is derived from an EMBL/GenBank/DDBJ whole genome shotgun (WGS) entry which is preliminary data.</text>
</comment>
<evidence type="ECO:0000313" key="3">
    <source>
        <dbReference type="EMBL" id="RCV59241.1"/>
    </source>
</evidence>
<dbReference type="Pfam" id="PF00201">
    <property type="entry name" value="UDPGT"/>
    <property type="match status" value="1"/>
</dbReference>
<dbReference type="CDD" id="cd03784">
    <property type="entry name" value="GT1_Gtf-like"/>
    <property type="match status" value="1"/>
</dbReference>
<dbReference type="RefSeq" id="WP_114399702.1">
    <property type="nucleotide sequence ID" value="NZ_QEIM01000146.1"/>
</dbReference>
<comment type="similarity">
    <text evidence="2">Belongs to the UDP-glycosyltransferase family.</text>
</comment>
<dbReference type="Gene3D" id="3.40.50.2000">
    <property type="entry name" value="Glycogen Phosphorylase B"/>
    <property type="match status" value="2"/>
</dbReference>
<proteinExistence type="inferred from homology"/>
<dbReference type="GO" id="GO:0016758">
    <property type="term" value="F:hexosyltransferase activity"/>
    <property type="evidence" value="ECO:0007669"/>
    <property type="project" value="UniProtKB-ARBA"/>
</dbReference>
<dbReference type="PROSITE" id="PS00375">
    <property type="entry name" value="UDPGT"/>
    <property type="match status" value="1"/>
</dbReference>
<keyword evidence="2" id="KW-0328">Glycosyltransferase</keyword>
<reference evidence="3 4" key="1">
    <citation type="submission" date="2018-04" db="EMBL/GenBank/DDBJ databases">
        <title>Novel actinobacteria from marine sediment.</title>
        <authorList>
            <person name="Ng Z.Y."/>
            <person name="Tan G.Y.A."/>
        </authorList>
    </citation>
    <scope>NUCLEOTIDE SEQUENCE [LARGE SCALE GENOMIC DNA]</scope>
    <source>
        <strain evidence="3 4">TPS81</strain>
    </source>
</reference>
<dbReference type="OrthoDB" id="6620093at2"/>
<evidence type="ECO:0000256" key="1">
    <source>
        <dbReference type="ARBA" id="ARBA00022679"/>
    </source>
</evidence>
<dbReference type="EMBL" id="QEIN01000065">
    <property type="protein sequence ID" value="RCV59241.1"/>
    <property type="molecule type" value="Genomic_DNA"/>
</dbReference>
<evidence type="ECO:0000256" key="2">
    <source>
        <dbReference type="RuleBase" id="RU003718"/>
    </source>
</evidence>
<keyword evidence="4" id="KW-1185">Reference proteome</keyword>